<proteinExistence type="predicted"/>
<reference evidence="2" key="1">
    <citation type="journal article" date="2011" name="Nat. Biotechnol.">
        <title>The genomic sequence of the Chinese hamster ovary (CHO)-K1 cell line.</title>
        <authorList>
            <person name="Xu X."/>
            <person name="Nagarajan H."/>
            <person name="Lewis N.E."/>
            <person name="Pan S."/>
            <person name="Cai Z."/>
            <person name="Liu X."/>
            <person name="Chen W."/>
            <person name="Xie M."/>
            <person name="Wang W."/>
            <person name="Hammond S."/>
            <person name="Andersen M.R."/>
            <person name="Neff N."/>
            <person name="Passarelli B."/>
            <person name="Koh W."/>
            <person name="Fan H.C."/>
            <person name="Wang J."/>
            <person name="Gui Y."/>
            <person name="Lee K.H."/>
            <person name="Betenbaugh M.J."/>
            <person name="Quake S.R."/>
            <person name="Famili I."/>
            <person name="Palsson B.O."/>
            <person name="Wang J."/>
        </authorList>
    </citation>
    <scope>NUCLEOTIDE SEQUENCE [LARGE SCALE GENOMIC DNA]</scope>
    <source>
        <strain evidence="2">CHO K1 cell line</strain>
    </source>
</reference>
<dbReference type="Proteomes" id="UP000001075">
    <property type="component" value="Unassembled WGS sequence"/>
</dbReference>
<accession>G3H9E4</accession>
<gene>
    <name evidence="1" type="ORF">I79_007012</name>
</gene>
<dbReference type="EMBL" id="JH000227">
    <property type="protein sequence ID" value="EGV94933.1"/>
    <property type="molecule type" value="Genomic_DNA"/>
</dbReference>
<evidence type="ECO:0000313" key="2">
    <source>
        <dbReference type="Proteomes" id="UP000001075"/>
    </source>
</evidence>
<dbReference type="InParanoid" id="G3H9E4"/>
<sequence length="81" mass="9203">MQYRKVTQVLIKGGHPNVDLAIFPRSVHTAILELCFREGLLSDLSDWTSVDLSVTHQVDQQLSSYSVFGTTVRCPNRTRRL</sequence>
<evidence type="ECO:0000313" key="1">
    <source>
        <dbReference type="EMBL" id="EGV94933.1"/>
    </source>
</evidence>
<dbReference type="AlphaFoldDB" id="G3H9E4"/>
<name>G3H9E4_CRIGR</name>
<organism evidence="1 2">
    <name type="scientific">Cricetulus griseus</name>
    <name type="common">Chinese hamster</name>
    <name type="synonym">Cricetulus barabensis griseus</name>
    <dbReference type="NCBI Taxonomy" id="10029"/>
    <lineage>
        <taxon>Eukaryota</taxon>
        <taxon>Metazoa</taxon>
        <taxon>Chordata</taxon>
        <taxon>Craniata</taxon>
        <taxon>Vertebrata</taxon>
        <taxon>Euteleostomi</taxon>
        <taxon>Mammalia</taxon>
        <taxon>Eutheria</taxon>
        <taxon>Euarchontoglires</taxon>
        <taxon>Glires</taxon>
        <taxon>Rodentia</taxon>
        <taxon>Myomorpha</taxon>
        <taxon>Muroidea</taxon>
        <taxon>Cricetidae</taxon>
        <taxon>Cricetinae</taxon>
        <taxon>Cricetulus</taxon>
    </lineage>
</organism>
<protein>
    <submittedName>
        <fullName evidence="1">Uncharacterized protein</fullName>
    </submittedName>
</protein>